<feature type="transmembrane region" description="Helical" evidence="4">
    <location>
        <begin position="99"/>
        <end position="122"/>
    </location>
</feature>
<proteinExistence type="predicted"/>
<dbReference type="OrthoDB" id="9793415at2"/>
<dbReference type="InterPro" id="IPR020846">
    <property type="entry name" value="MFS_dom"/>
</dbReference>
<feature type="transmembrane region" description="Helical" evidence="4">
    <location>
        <begin position="248"/>
        <end position="270"/>
    </location>
</feature>
<organism evidence="6 7">
    <name type="scientific">Methylobacterium soli</name>
    <dbReference type="NCBI Taxonomy" id="553447"/>
    <lineage>
        <taxon>Bacteria</taxon>
        <taxon>Pseudomonadati</taxon>
        <taxon>Pseudomonadota</taxon>
        <taxon>Alphaproteobacteria</taxon>
        <taxon>Hyphomicrobiales</taxon>
        <taxon>Methylobacteriaceae</taxon>
        <taxon>Methylobacterium</taxon>
    </lineage>
</organism>
<evidence type="ECO:0000259" key="5">
    <source>
        <dbReference type="PROSITE" id="PS50850"/>
    </source>
</evidence>
<keyword evidence="3 4" id="KW-0472">Membrane</keyword>
<keyword evidence="1 4" id="KW-0812">Transmembrane</keyword>
<dbReference type="GO" id="GO:0016020">
    <property type="term" value="C:membrane"/>
    <property type="evidence" value="ECO:0007669"/>
    <property type="project" value="InterPro"/>
</dbReference>
<feature type="transmembrane region" description="Helical" evidence="4">
    <location>
        <begin position="42"/>
        <end position="65"/>
    </location>
</feature>
<feature type="transmembrane region" description="Helical" evidence="4">
    <location>
        <begin position="12"/>
        <end position="30"/>
    </location>
</feature>
<feature type="transmembrane region" description="Helical" evidence="4">
    <location>
        <begin position="77"/>
        <end position="93"/>
    </location>
</feature>
<comment type="caution">
    <text evidence="6">The sequence shown here is derived from an EMBL/GenBank/DDBJ whole genome shotgun (WGS) entry which is preliminary data.</text>
</comment>
<evidence type="ECO:0000313" key="6">
    <source>
        <dbReference type="EMBL" id="KAB1079129.1"/>
    </source>
</evidence>
<gene>
    <name evidence="6" type="primary">oxlT</name>
    <name evidence="6" type="ORF">F6X53_12200</name>
</gene>
<dbReference type="EMBL" id="VZZK01000010">
    <property type="protein sequence ID" value="KAB1079129.1"/>
    <property type="molecule type" value="Genomic_DNA"/>
</dbReference>
<protein>
    <submittedName>
        <fullName evidence="6">Oxalate/formate MFS antiporter</fullName>
    </submittedName>
</protein>
<feature type="transmembrane region" description="Helical" evidence="4">
    <location>
        <begin position="351"/>
        <end position="373"/>
    </location>
</feature>
<dbReference type="PROSITE" id="PS50850">
    <property type="entry name" value="MFS"/>
    <property type="match status" value="1"/>
</dbReference>
<dbReference type="NCBIfam" id="TIGR04259">
    <property type="entry name" value="oxa_formateAnti"/>
    <property type="match status" value="1"/>
</dbReference>
<sequence length="427" mass="45863">MDTENPKQRWVQLLLGLVVMMTISSPQYVWTLFVKPFQTTTGASLAAVQVTFTLVIVLQTFFSPVQGWLIDRFSPKLMIAIGAALSGLGWIAASKAESLFALYATYGLLCGLGTGIVYVGIVGLMVRWFPDRRGFAVGVVAAGYGMGAMITTFPITDLMAATDFRHTLLVFGCILGVVGVLAALGLRAPQAGELPNLPEAKVLSAAQDTAPRAMLRTPLFWLMFAMMAMMSTGGLMVVANFASFAREFGVADAIVFGFAALPFALTFDRITNGLTRPFFGWVSDNIGRENTMAIAFTLEALAICLLLYYRQNAYAFALLSGVVFFAWGEIFSLFPSILTDTFGTKHATTNYGFLYMAQGVGSLLGGPVAALIHDSAGNWVPVFSIAIGLDLLTAILAYFVLKPMRRNWLGAGAAARPDVALAKPAMV</sequence>
<accession>A0A6L3T089</accession>
<dbReference type="AlphaFoldDB" id="A0A6L3T089"/>
<feature type="transmembrane region" description="Helical" evidence="4">
    <location>
        <begin position="134"/>
        <end position="155"/>
    </location>
</feature>
<dbReference type="PANTHER" id="PTHR11360:SF304">
    <property type="entry name" value="MFS DOMAIN-CONTAINING PROTEIN"/>
    <property type="match status" value="1"/>
</dbReference>
<dbReference type="RefSeq" id="WP_151000293.1">
    <property type="nucleotide sequence ID" value="NZ_BPQY01000412.1"/>
</dbReference>
<dbReference type="GO" id="GO:0019531">
    <property type="term" value="F:oxalate transmembrane transporter activity"/>
    <property type="evidence" value="ECO:0007669"/>
    <property type="project" value="InterPro"/>
</dbReference>
<reference evidence="6 7" key="1">
    <citation type="submission" date="2019-09" db="EMBL/GenBank/DDBJ databases">
        <title>YIM 48816 draft genome.</title>
        <authorList>
            <person name="Jiang L."/>
        </authorList>
    </citation>
    <scope>NUCLEOTIDE SEQUENCE [LARGE SCALE GENOMIC DNA]</scope>
    <source>
        <strain evidence="6 7">YIM 48816</strain>
    </source>
</reference>
<feature type="transmembrane region" description="Helical" evidence="4">
    <location>
        <begin position="291"/>
        <end position="309"/>
    </location>
</feature>
<dbReference type="InterPro" id="IPR050327">
    <property type="entry name" value="Proton-linked_MCT"/>
</dbReference>
<feature type="transmembrane region" description="Helical" evidence="4">
    <location>
        <begin position="219"/>
        <end position="242"/>
    </location>
</feature>
<feature type="transmembrane region" description="Helical" evidence="4">
    <location>
        <begin position="379"/>
        <end position="401"/>
    </location>
</feature>
<evidence type="ECO:0000256" key="2">
    <source>
        <dbReference type="ARBA" id="ARBA00022989"/>
    </source>
</evidence>
<feature type="transmembrane region" description="Helical" evidence="4">
    <location>
        <begin position="167"/>
        <end position="186"/>
    </location>
</feature>
<evidence type="ECO:0000256" key="4">
    <source>
        <dbReference type="SAM" id="Phobius"/>
    </source>
</evidence>
<dbReference type="InterPro" id="IPR011701">
    <property type="entry name" value="MFS"/>
</dbReference>
<keyword evidence="7" id="KW-1185">Reference proteome</keyword>
<dbReference type="InterPro" id="IPR026355">
    <property type="entry name" value="Oxa/Form_antiport"/>
</dbReference>
<keyword evidence="2 4" id="KW-1133">Transmembrane helix</keyword>
<dbReference type="Pfam" id="PF07690">
    <property type="entry name" value="MFS_1"/>
    <property type="match status" value="2"/>
</dbReference>
<dbReference type="SUPFAM" id="SSF103473">
    <property type="entry name" value="MFS general substrate transporter"/>
    <property type="match status" value="1"/>
</dbReference>
<feature type="domain" description="Major facilitator superfamily (MFS) profile" evidence="5">
    <location>
        <begin position="11"/>
        <end position="405"/>
    </location>
</feature>
<dbReference type="Proteomes" id="UP000474159">
    <property type="component" value="Unassembled WGS sequence"/>
</dbReference>
<name>A0A6L3T089_9HYPH</name>
<dbReference type="PANTHER" id="PTHR11360">
    <property type="entry name" value="MONOCARBOXYLATE TRANSPORTER"/>
    <property type="match status" value="1"/>
</dbReference>
<dbReference type="InterPro" id="IPR036259">
    <property type="entry name" value="MFS_trans_sf"/>
</dbReference>
<feature type="transmembrane region" description="Helical" evidence="4">
    <location>
        <begin position="315"/>
        <end position="339"/>
    </location>
</feature>
<evidence type="ECO:0000256" key="3">
    <source>
        <dbReference type="ARBA" id="ARBA00023136"/>
    </source>
</evidence>
<evidence type="ECO:0000256" key="1">
    <source>
        <dbReference type="ARBA" id="ARBA00022692"/>
    </source>
</evidence>
<evidence type="ECO:0000313" key="7">
    <source>
        <dbReference type="Proteomes" id="UP000474159"/>
    </source>
</evidence>
<dbReference type="Gene3D" id="1.20.1250.20">
    <property type="entry name" value="MFS general substrate transporter like domains"/>
    <property type="match status" value="2"/>
</dbReference>
<dbReference type="CDD" id="cd17353">
    <property type="entry name" value="MFS_OFA_like"/>
    <property type="match status" value="1"/>
</dbReference>